<feature type="region of interest" description="Disordered" evidence="13">
    <location>
        <begin position="178"/>
        <end position="248"/>
    </location>
</feature>
<dbReference type="GO" id="GO:1905475">
    <property type="term" value="P:regulation of protein localization to membrane"/>
    <property type="evidence" value="ECO:0007669"/>
    <property type="project" value="TreeGrafter"/>
</dbReference>
<dbReference type="GO" id="GO:0016477">
    <property type="term" value="P:cell migration"/>
    <property type="evidence" value="ECO:0007669"/>
    <property type="project" value="TreeGrafter"/>
</dbReference>
<dbReference type="Proteomes" id="UP000792457">
    <property type="component" value="Unassembled WGS sequence"/>
</dbReference>
<proteinExistence type="inferred from homology"/>
<protein>
    <submittedName>
        <fullName evidence="15">Uncharacterized protein</fullName>
    </submittedName>
</protein>
<sequence>VKRACGQARWSTSPSADDDILLAGQGSEDEVSKRKGKKVQGGEKEEEEVKPREQGAVEGVVGRVAEDTMVEEKLDTALRRFLSGLLRSRGFYGTLAETLCSDEGFAETGESAACWNGQRVGEYTKTVVASSLSAQKYNPEVSWTALHRTQDPEIARLSDKLRHVRQVLLSQLSSSPESASLVLEGHGGAGGSGGQEEEEEGSGSGQRPVTKWDGDDEDSAQWPPGEGSGSGDGGKGESADTKTAGAANPSTMPLLITLMAALLLVLPRYALSPTK</sequence>
<dbReference type="GO" id="GO:0005886">
    <property type="term" value="C:plasma membrane"/>
    <property type="evidence" value="ECO:0007669"/>
    <property type="project" value="UniProtKB-SubCell"/>
</dbReference>
<keyword evidence="6 12" id="KW-0654">Proteoglycan</keyword>
<name>A0A8K0JWB8_LADFU</name>
<evidence type="ECO:0000256" key="11">
    <source>
        <dbReference type="RuleBase" id="RU003518"/>
    </source>
</evidence>
<evidence type="ECO:0000256" key="4">
    <source>
        <dbReference type="ARBA" id="ARBA00022622"/>
    </source>
</evidence>
<evidence type="ECO:0000256" key="2">
    <source>
        <dbReference type="ARBA" id="ARBA00010260"/>
    </source>
</evidence>
<evidence type="ECO:0000256" key="8">
    <source>
        <dbReference type="ARBA" id="ARBA00023180"/>
    </source>
</evidence>
<keyword evidence="16" id="KW-1185">Reference proteome</keyword>
<feature type="transmembrane region" description="Helical" evidence="14">
    <location>
        <begin position="252"/>
        <end position="271"/>
    </location>
</feature>
<evidence type="ECO:0000256" key="3">
    <source>
        <dbReference type="ARBA" id="ARBA00022475"/>
    </source>
</evidence>
<feature type="compositionally biased region" description="Gly residues" evidence="13">
    <location>
        <begin position="185"/>
        <end position="194"/>
    </location>
</feature>
<keyword evidence="14" id="KW-0812">Transmembrane</keyword>
<dbReference type="PANTHER" id="PTHR10822">
    <property type="entry name" value="GLYPICAN"/>
    <property type="match status" value="1"/>
</dbReference>
<accession>A0A8K0JWB8</accession>
<dbReference type="InterPro" id="IPR001863">
    <property type="entry name" value="Glypican"/>
</dbReference>
<comment type="caution">
    <text evidence="15">The sequence shown here is derived from an EMBL/GenBank/DDBJ whole genome shotgun (WGS) entry which is preliminary data.</text>
</comment>
<keyword evidence="3" id="KW-1003">Cell membrane</keyword>
<dbReference type="AlphaFoldDB" id="A0A8K0JWB8"/>
<evidence type="ECO:0000313" key="16">
    <source>
        <dbReference type="Proteomes" id="UP000792457"/>
    </source>
</evidence>
<keyword evidence="4 12" id="KW-0336">GPI-anchor</keyword>
<evidence type="ECO:0000256" key="13">
    <source>
        <dbReference type="SAM" id="MobiDB-lite"/>
    </source>
</evidence>
<dbReference type="GO" id="GO:0098552">
    <property type="term" value="C:side of membrane"/>
    <property type="evidence" value="ECO:0007669"/>
    <property type="project" value="UniProtKB-KW"/>
</dbReference>
<reference evidence="15" key="2">
    <citation type="submission" date="2017-10" db="EMBL/GenBank/DDBJ databases">
        <title>Ladona fulva Genome sequencing and assembly.</title>
        <authorList>
            <person name="Murali S."/>
            <person name="Richards S."/>
            <person name="Bandaranaike D."/>
            <person name="Bellair M."/>
            <person name="Blankenburg K."/>
            <person name="Chao H."/>
            <person name="Dinh H."/>
            <person name="Doddapaneni H."/>
            <person name="Dugan-Rocha S."/>
            <person name="Elkadiri S."/>
            <person name="Gnanaolivu R."/>
            <person name="Hernandez B."/>
            <person name="Skinner E."/>
            <person name="Javaid M."/>
            <person name="Lee S."/>
            <person name="Li M."/>
            <person name="Ming W."/>
            <person name="Munidasa M."/>
            <person name="Muniz J."/>
            <person name="Nguyen L."/>
            <person name="Hughes D."/>
            <person name="Osuji N."/>
            <person name="Pu L.-L."/>
            <person name="Puazo M."/>
            <person name="Qu C."/>
            <person name="Quiroz J."/>
            <person name="Raj R."/>
            <person name="Weissenberger G."/>
            <person name="Xin Y."/>
            <person name="Zou X."/>
            <person name="Han Y."/>
            <person name="Worley K."/>
            <person name="Muzny D."/>
            <person name="Gibbs R."/>
        </authorList>
    </citation>
    <scope>NUCLEOTIDE SEQUENCE</scope>
    <source>
        <strain evidence="15">Sampled in the wild</strain>
    </source>
</reference>
<evidence type="ECO:0000256" key="12">
    <source>
        <dbReference type="RuleBase" id="RU003519"/>
    </source>
</evidence>
<feature type="region of interest" description="Disordered" evidence="13">
    <location>
        <begin position="1"/>
        <end position="55"/>
    </location>
</feature>
<dbReference type="GO" id="GO:0005576">
    <property type="term" value="C:extracellular region"/>
    <property type="evidence" value="ECO:0007669"/>
    <property type="project" value="TreeGrafter"/>
</dbReference>
<keyword evidence="5" id="KW-0732">Signal</keyword>
<comment type="similarity">
    <text evidence="2 11">Belongs to the glypican family.</text>
</comment>
<evidence type="ECO:0000256" key="10">
    <source>
        <dbReference type="ARBA" id="ARBA00023288"/>
    </source>
</evidence>
<evidence type="ECO:0000256" key="6">
    <source>
        <dbReference type="ARBA" id="ARBA00022974"/>
    </source>
</evidence>
<dbReference type="GO" id="GO:0090263">
    <property type="term" value="P:positive regulation of canonical Wnt signaling pathway"/>
    <property type="evidence" value="ECO:0007669"/>
    <property type="project" value="TreeGrafter"/>
</dbReference>
<dbReference type="EMBL" id="KZ308158">
    <property type="protein sequence ID" value="KAG8223379.1"/>
    <property type="molecule type" value="Genomic_DNA"/>
</dbReference>
<evidence type="ECO:0000256" key="14">
    <source>
        <dbReference type="SAM" id="Phobius"/>
    </source>
</evidence>
<organism evidence="15 16">
    <name type="scientific">Ladona fulva</name>
    <name type="common">Scarce chaser dragonfly</name>
    <name type="synonym">Libellula fulva</name>
    <dbReference type="NCBI Taxonomy" id="123851"/>
    <lineage>
        <taxon>Eukaryota</taxon>
        <taxon>Metazoa</taxon>
        <taxon>Ecdysozoa</taxon>
        <taxon>Arthropoda</taxon>
        <taxon>Hexapoda</taxon>
        <taxon>Insecta</taxon>
        <taxon>Pterygota</taxon>
        <taxon>Palaeoptera</taxon>
        <taxon>Odonata</taxon>
        <taxon>Epiprocta</taxon>
        <taxon>Anisoptera</taxon>
        <taxon>Libelluloidea</taxon>
        <taxon>Libellulidae</taxon>
        <taxon>Ladona</taxon>
    </lineage>
</organism>
<evidence type="ECO:0000256" key="7">
    <source>
        <dbReference type="ARBA" id="ARBA00023136"/>
    </source>
</evidence>
<keyword evidence="8" id="KW-0325">Glycoprotein</keyword>
<feature type="compositionally biased region" description="Basic and acidic residues" evidence="13">
    <location>
        <begin position="40"/>
        <end position="55"/>
    </location>
</feature>
<evidence type="ECO:0000256" key="9">
    <source>
        <dbReference type="ARBA" id="ARBA00023207"/>
    </source>
</evidence>
<evidence type="ECO:0000256" key="1">
    <source>
        <dbReference type="ARBA" id="ARBA00004609"/>
    </source>
</evidence>
<feature type="non-terminal residue" evidence="15">
    <location>
        <position position="1"/>
    </location>
</feature>
<gene>
    <name evidence="15" type="ORF">J437_LFUL002624</name>
</gene>
<keyword evidence="9 12" id="KW-0357">Heparan sulfate</keyword>
<dbReference type="GO" id="GO:0009986">
    <property type="term" value="C:cell surface"/>
    <property type="evidence" value="ECO:0007669"/>
    <property type="project" value="TreeGrafter"/>
</dbReference>
<reference evidence="15" key="1">
    <citation type="submission" date="2013-04" db="EMBL/GenBank/DDBJ databases">
        <authorList>
            <person name="Qu J."/>
            <person name="Murali S.C."/>
            <person name="Bandaranaike D."/>
            <person name="Bellair M."/>
            <person name="Blankenburg K."/>
            <person name="Chao H."/>
            <person name="Dinh H."/>
            <person name="Doddapaneni H."/>
            <person name="Downs B."/>
            <person name="Dugan-Rocha S."/>
            <person name="Elkadiri S."/>
            <person name="Gnanaolivu R.D."/>
            <person name="Hernandez B."/>
            <person name="Javaid M."/>
            <person name="Jayaseelan J.C."/>
            <person name="Lee S."/>
            <person name="Li M."/>
            <person name="Ming W."/>
            <person name="Munidasa M."/>
            <person name="Muniz J."/>
            <person name="Nguyen L."/>
            <person name="Ongeri F."/>
            <person name="Osuji N."/>
            <person name="Pu L.-L."/>
            <person name="Puazo M."/>
            <person name="Qu C."/>
            <person name="Quiroz J."/>
            <person name="Raj R."/>
            <person name="Weissenberger G."/>
            <person name="Xin Y."/>
            <person name="Zou X."/>
            <person name="Han Y."/>
            <person name="Richards S."/>
            <person name="Worley K."/>
            <person name="Muzny D."/>
            <person name="Gibbs R."/>
        </authorList>
    </citation>
    <scope>NUCLEOTIDE SEQUENCE</scope>
    <source>
        <strain evidence="15">Sampled in the wild</strain>
    </source>
</reference>
<comment type="function">
    <text evidence="12">Cell surface proteoglycan.</text>
</comment>
<keyword evidence="7 12" id="KW-0472">Membrane</keyword>
<dbReference type="OrthoDB" id="8194459at2759"/>
<dbReference type="PANTHER" id="PTHR10822:SF29">
    <property type="entry name" value="DIVISION ABNORMALLY DELAYED PROTEIN"/>
    <property type="match status" value="1"/>
</dbReference>
<comment type="subcellular location">
    <subcellularLocation>
        <location evidence="1 12">Cell membrane</location>
        <topology evidence="1 12">Lipid-anchor</topology>
        <topology evidence="1 12">GPI-anchor</topology>
    </subcellularLocation>
</comment>
<dbReference type="Pfam" id="PF01153">
    <property type="entry name" value="Glypican"/>
    <property type="match status" value="1"/>
</dbReference>
<keyword evidence="10 12" id="KW-0449">Lipoprotein</keyword>
<keyword evidence="14" id="KW-1133">Transmembrane helix</keyword>
<evidence type="ECO:0000313" key="15">
    <source>
        <dbReference type="EMBL" id="KAG8223379.1"/>
    </source>
</evidence>
<evidence type="ECO:0000256" key="5">
    <source>
        <dbReference type="ARBA" id="ARBA00022729"/>
    </source>
</evidence>